<accession>A0ABN9QJR5</accession>
<dbReference type="PANTHER" id="PTHR42780">
    <property type="entry name" value="SOLEUCYL-TRNA SYNTHETASE"/>
    <property type="match status" value="1"/>
</dbReference>
<dbReference type="PANTHER" id="PTHR42780:SF1">
    <property type="entry name" value="ISOLEUCINE--TRNA LIGASE, CYTOPLASMIC"/>
    <property type="match status" value="1"/>
</dbReference>
<gene>
    <name evidence="1" type="ORF">PCOR1329_LOCUS11767</name>
</gene>
<reference evidence="1" key="1">
    <citation type="submission" date="2023-10" db="EMBL/GenBank/DDBJ databases">
        <authorList>
            <person name="Chen Y."/>
            <person name="Shah S."/>
            <person name="Dougan E. K."/>
            <person name="Thang M."/>
            <person name="Chan C."/>
        </authorList>
    </citation>
    <scope>NUCLEOTIDE SEQUENCE [LARGE SCALE GENOMIC DNA]</scope>
</reference>
<evidence type="ECO:0000313" key="2">
    <source>
        <dbReference type="Proteomes" id="UP001189429"/>
    </source>
</evidence>
<organism evidence="1 2">
    <name type="scientific">Prorocentrum cordatum</name>
    <dbReference type="NCBI Taxonomy" id="2364126"/>
    <lineage>
        <taxon>Eukaryota</taxon>
        <taxon>Sar</taxon>
        <taxon>Alveolata</taxon>
        <taxon>Dinophyceae</taxon>
        <taxon>Prorocentrales</taxon>
        <taxon>Prorocentraceae</taxon>
        <taxon>Prorocentrum</taxon>
    </lineage>
</organism>
<keyword evidence="2" id="KW-1185">Reference proteome</keyword>
<evidence type="ECO:0000313" key="1">
    <source>
        <dbReference type="EMBL" id="CAK0805156.1"/>
    </source>
</evidence>
<feature type="non-terminal residue" evidence="1">
    <location>
        <position position="104"/>
    </location>
</feature>
<name>A0ABN9QJR5_9DINO</name>
<sequence length="104" mass="11787">MYMCTLPVVRAEPLKFAQAGVREVVKNVFLPGCNAFRFLVGEATRYEASENAVFKQDSECIKKSTNMLDKQELTNWHIRLNRDRIKGDNGTEAIFIALCTLSDV</sequence>
<protein>
    <submittedName>
        <fullName evidence="1">Uncharacterized protein</fullName>
    </submittedName>
</protein>
<dbReference type="Proteomes" id="UP001189429">
    <property type="component" value="Unassembled WGS sequence"/>
</dbReference>
<comment type="caution">
    <text evidence="1">The sequence shown here is derived from an EMBL/GenBank/DDBJ whole genome shotgun (WGS) entry which is preliminary data.</text>
</comment>
<dbReference type="InterPro" id="IPR023586">
    <property type="entry name" value="Ile-tRNA-ligase_type2"/>
</dbReference>
<proteinExistence type="predicted"/>
<dbReference type="EMBL" id="CAUYUJ010003397">
    <property type="protein sequence ID" value="CAK0805156.1"/>
    <property type="molecule type" value="Genomic_DNA"/>
</dbReference>